<dbReference type="EMBL" id="QJKJ01018474">
    <property type="protein sequence ID" value="RDX57600.1"/>
    <property type="molecule type" value="Genomic_DNA"/>
</dbReference>
<evidence type="ECO:0000256" key="1">
    <source>
        <dbReference type="SAM" id="MobiDB-lite"/>
    </source>
</evidence>
<gene>
    <name evidence="2" type="ORF">CR513_63145</name>
</gene>
<protein>
    <submittedName>
        <fullName evidence="2">Uncharacterized protein</fullName>
    </submittedName>
</protein>
<feature type="non-terminal residue" evidence="2">
    <location>
        <position position="1"/>
    </location>
</feature>
<keyword evidence="3" id="KW-1185">Reference proteome</keyword>
<dbReference type="Proteomes" id="UP000257109">
    <property type="component" value="Unassembled WGS sequence"/>
</dbReference>
<feature type="compositionally biased region" description="Low complexity" evidence="1">
    <location>
        <begin position="97"/>
        <end position="108"/>
    </location>
</feature>
<comment type="caution">
    <text evidence="2">The sequence shown here is derived from an EMBL/GenBank/DDBJ whole genome shotgun (WGS) entry which is preliminary data.</text>
</comment>
<dbReference type="OrthoDB" id="1917265at2759"/>
<name>A0A371DYI8_MUCPR</name>
<reference evidence="2" key="1">
    <citation type="submission" date="2018-05" db="EMBL/GenBank/DDBJ databases">
        <title>Draft genome of Mucuna pruriens seed.</title>
        <authorList>
            <person name="Nnadi N.E."/>
            <person name="Vos R."/>
            <person name="Hasami M.H."/>
            <person name="Devisetty U.K."/>
            <person name="Aguiy J.C."/>
        </authorList>
    </citation>
    <scope>NUCLEOTIDE SEQUENCE [LARGE SCALE GENOMIC DNA]</scope>
    <source>
        <strain evidence="2">JCA_2017</strain>
    </source>
</reference>
<organism evidence="2 3">
    <name type="scientific">Mucuna pruriens</name>
    <name type="common">Velvet bean</name>
    <name type="synonym">Dolichos pruriens</name>
    <dbReference type="NCBI Taxonomy" id="157652"/>
    <lineage>
        <taxon>Eukaryota</taxon>
        <taxon>Viridiplantae</taxon>
        <taxon>Streptophyta</taxon>
        <taxon>Embryophyta</taxon>
        <taxon>Tracheophyta</taxon>
        <taxon>Spermatophyta</taxon>
        <taxon>Magnoliopsida</taxon>
        <taxon>eudicotyledons</taxon>
        <taxon>Gunneridae</taxon>
        <taxon>Pentapetalae</taxon>
        <taxon>rosids</taxon>
        <taxon>fabids</taxon>
        <taxon>Fabales</taxon>
        <taxon>Fabaceae</taxon>
        <taxon>Papilionoideae</taxon>
        <taxon>50 kb inversion clade</taxon>
        <taxon>NPAAA clade</taxon>
        <taxon>indigoferoid/millettioid clade</taxon>
        <taxon>Phaseoleae</taxon>
        <taxon>Mucuna</taxon>
    </lineage>
</organism>
<proteinExistence type="predicted"/>
<evidence type="ECO:0000313" key="3">
    <source>
        <dbReference type="Proteomes" id="UP000257109"/>
    </source>
</evidence>
<evidence type="ECO:0000313" key="2">
    <source>
        <dbReference type="EMBL" id="RDX57600.1"/>
    </source>
</evidence>
<feature type="region of interest" description="Disordered" evidence="1">
    <location>
        <begin position="45"/>
        <end position="121"/>
    </location>
</feature>
<accession>A0A371DYI8</accession>
<dbReference type="AlphaFoldDB" id="A0A371DYI8"/>
<sequence>MAGNVNESGIGGQWNIQWQIRTNVGSAVTLIGFFVSCFGAADSTAATKPLVPPPPRTLRRNKSHWSPALRSISEDTPPPHRDRAAAASAGDVKRSDNNNTTVAAATAKARPRRYSHDCDYG</sequence>